<evidence type="ECO:0000256" key="3">
    <source>
        <dbReference type="HAMAP-Rule" id="MF_00262"/>
    </source>
</evidence>
<comment type="similarity">
    <text evidence="1 3">Belongs to the MinE family.</text>
</comment>
<comment type="caution">
    <text evidence="4">The sequence shown here is derived from an EMBL/GenBank/DDBJ whole genome shotgun (WGS) entry which is preliminary data.</text>
</comment>
<protein>
    <recommendedName>
        <fullName evidence="3">Cell division topological specificity factor</fullName>
    </recommendedName>
</protein>
<reference evidence="4 5" key="1">
    <citation type="submission" date="2016-04" db="EMBL/GenBank/DDBJ databases">
        <authorList>
            <person name="Evans L.H."/>
            <person name="Alamgir A."/>
            <person name="Owens N."/>
            <person name="Weber N.D."/>
            <person name="Virtaneva K."/>
            <person name="Barbian K."/>
            <person name="Babar A."/>
            <person name="Rosenke K."/>
        </authorList>
    </citation>
    <scope>NUCLEOTIDE SEQUENCE [LARGE SCALE GENOMIC DNA]</scope>
    <source>
        <strain evidence="4 5">LMa1</strain>
    </source>
</reference>
<dbReference type="Gene3D" id="3.30.1070.10">
    <property type="entry name" value="Cell division topological specificity factor MinE"/>
    <property type="match status" value="1"/>
</dbReference>
<dbReference type="InterPro" id="IPR036707">
    <property type="entry name" value="MinE_sf"/>
</dbReference>
<evidence type="ECO:0000313" key="4">
    <source>
        <dbReference type="EMBL" id="OAT85614.1"/>
    </source>
</evidence>
<dbReference type="SUPFAM" id="SSF55229">
    <property type="entry name" value="Cell division protein MinE topological specificity domain"/>
    <property type="match status" value="1"/>
</dbReference>
<dbReference type="GO" id="GO:0032955">
    <property type="term" value="P:regulation of division septum assembly"/>
    <property type="evidence" value="ECO:0007669"/>
    <property type="project" value="InterPro"/>
</dbReference>
<evidence type="ECO:0000256" key="2">
    <source>
        <dbReference type="ARBA" id="ARBA00025265"/>
    </source>
</evidence>
<dbReference type="NCBIfam" id="TIGR01215">
    <property type="entry name" value="minE"/>
    <property type="match status" value="1"/>
</dbReference>
<dbReference type="STRING" id="1838280.A6M21_05440"/>
<gene>
    <name evidence="3" type="primary">minE</name>
    <name evidence="4" type="ORF">A6M21_05440</name>
</gene>
<organism evidence="4 5">
    <name type="scientific">Desulfotomaculum copahuensis</name>
    <dbReference type="NCBI Taxonomy" id="1838280"/>
    <lineage>
        <taxon>Bacteria</taxon>
        <taxon>Bacillati</taxon>
        <taxon>Bacillota</taxon>
        <taxon>Clostridia</taxon>
        <taxon>Eubacteriales</taxon>
        <taxon>Desulfotomaculaceae</taxon>
        <taxon>Desulfotomaculum</taxon>
    </lineage>
</organism>
<dbReference type="EMBL" id="LYVF01000054">
    <property type="protein sequence ID" value="OAT85614.1"/>
    <property type="molecule type" value="Genomic_DNA"/>
</dbReference>
<sequence>MLDFLSRMFGREANGSKNIAKERLRLVLVHDRASVSPQLLQTLKVELIQVISHYMDIDEEALEVTLDSNENQVALVASIPVKGMKRTTRSLAGSI</sequence>
<accession>A0A1B7LHC5</accession>
<keyword evidence="3 4" id="KW-0132">Cell division</keyword>
<keyword evidence="5" id="KW-1185">Reference proteome</keyword>
<comment type="function">
    <text evidence="2 3">Prevents the cell division inhibition by proteins MinC and MinD at internal division sites while permitting inhibition at polar sites. This ensures cell division at the proper site by restricting the formation of a division septum at the midpoint of the long axis of the cell.</text>
</comment>
<dbReference type="OrthoDB" id="9796578at2"/>
<dbReference type="InterPro" id="IPR005527">
    <property type="entry name" value="MinE"/>
</dbReference>
<dbReference type="Proteomes" id="UP000078532">
    <property type="component" value="Unassembled WGS sequence"/>
</dbReference>
<dbReference type="GO" id="GO:0051301">
    <property type="term" value="P:cell division"/>
    <property type="evidence" value="ECO:0007669"/>
    <property type="project" value="UniProtKB-KW"/>
</dbReference>
<dbReference type="AlphaFoldDB" id="A0A1B7LHC5"/>
<dbReference type="HAMAP" id="MF_00262">
    <property type="entry name" value="MinE"/>
    <property type="match status" value="1"/>
</dbReference>
<keyword evidence="3" id="KW-0131">Cell cycle</keyword>
<evidence type="ECO:0000256" key="1">
    <source>
        <dbReference type="ARBA" id="ARBA00008168"/>
    </source>
</evidence>
<proteinExistence type="inferred from homology"/>
<dbReference type="RefSeq" id="WP_066666753.1">
    <property type="nucleotide sequence ID" value="NZ_LYVF01000054.1"/>
</dbReference>
<dbReference type="Pfam" id="PF03776">
    <property type="entry name" value="MinE"/>
    <property type="match status" value="1"/>
</dbReference>
<evidence type="ECO:0000313" key="5">
    <source>
        <dbReference type="Proteomes" id="UP000078532"/>
    </source>
</evidence>
<name>A0A1B7LHC5_9FIRM</name>